<evidence type="ECO:0000313" key="2">
    <source>
        <dbReference type="EMBL" id="WRP16274.1"/>
    </source>
</evidence>
<feature type="transmembrane region" description="Helical" evidence="1">
    <location>
        <begin position="35"/>
        <end position="55"/>
    </location>
</feature>
<keyword evidence="1" id="KW-0812">Transmembrane</keyword>
<gene>
    <name evidence="2" type="ORF">U7230_09185</name>
</gene>
<dbReference type="Proteomes" id="UP001332192">
    <property type="component" value="Chromosome"/>
</dbReference>
<keyword evidence="1" id="KW-1133">Transmembrane helix</keyword>
<dbReference type="EMBL" id="CP141615">
    <property type="protein sequence ID" value="WRP16274.1"/>
    <property type="molecule type" value="Genomic_DNA"/>
</dbReference>
<proteinExistence type="predicted"/>
<keyword evidence="1" id="KW-0472">Membrane</keyword>
<keyword evidence="3" id="KW-1185">Reference proteome</keyword>
<protein>
    <submittedName>
        <fullName evidence="2">Uncharacterized protein</fullName>
    </submittedName>
</protein>
<name>A0ABZ1BUB5_9FIRM</name>
<sequence>MNPRLGRAIFQVGLWLLLLSGVAVAWSPPGSAERMVAVASFGVAAVWVGIVVAVVRKSP</sequence>
<evidence type="ECO:0000256" key="1">
    <source>
        <dbReference type="SAM" id="Phobius"/>
    </source>
</evidence>
<dbReference type="RefSeq" id="WP_324715546.1">
    <property type="nucleotide sequence ID" value="NZ_CP141615.1"/>
</dbReference>
<reference evidence="2 3" key="1">
    <citation type="journal article" date="2024" name="Front. Microbiol.">
        <title>Novel thermophilic genera Geochorda gen. nov. and Carboxydochorda gen. nov. from the deep terrestrial subsurface reveal the ecophysiological diversity in the class Limnochordia.</title>
        <authorList>
            <person name="Karnachuk O.V."/>
            <person name="Lukina A.P."/>
            <person name="Avakyan M.R."/>
            <person name="Kadnikov V.V."/>
            <person name="Begmatov S."/>
            <person name="Beletsky A.V."/>
            <person name="Vlasova K.G."/>
            <person name="Novikov A.A."/>
            <person name="Shcherbakova V.A."/>
            <person name="Mardanov A.V."/>
            <person name="Ravin N.V."/>
        </authorList>
    </citation>
    <scope>NUCLEOTIDE SEQUENCE [LARGE SCALE GENOMIC DNA]</scope>
    <source>
        <strain evidence="2 3">L945</strain>
    </source>
</reference>
<organism evidence="2 3">
    <name type="scientific">Carboxydichorda subterranea</name>
    <dbReference type="NCBI Taxonomy" id="3109565"/>
    <lineage>
        <taxon>Bacteria</taxon>
        <taxon>Bacillati</taxon>
        <taxon>Bacillota</taxon>
        <taxon>Limnochordia</taxon>
        <taxon>Limnochordales</taxon>
        <taxon>Geochordaceae</taxon>
        <taxon>Carboxydichorda</taxon>
    </lineage>
</organism>
<evidence type="ECO:0000313" key="3">
    <source>
        <dbReference type="Proteomes" id="UP001332192"/>
    </source>
</evidence>
<accession>A0ABZ1BUB5</accession>